<proteinExistence type="inferred from homology"/>
<dbReference type="AlphaFoldDB" id="A0A6I4WJ67"/>
<keyword evidence="9" id="KW-1185">Reference proteome</keyword>
<gene>
    <name evidence="8" type="ORF">GQ466_27380</name>
</gene>
<sequence length="393" mass="44636">MAQDPKIKKLDNGKWRIRWNNGSKSFTSESRNEVVDFKIALMANGMVDPRQVNKPKSGGRTYRKVALAYVDTRRKKKVVPSTVERYLECLRLHVFPVIGNMDINEIGSEDIREVLDRASKKLAPSSLRVLHSSVLFPVFKWAIDSEWRERANPCQLTARELSHEINEQPILLPDDAPAFLTCAYALAEPGPQGEKPIDPDGLAGDFFALLQGTGFRWQEGAALDVDSVDWKRRVVVVRQVLRYKVGLARDKGKSRAAFRDFPLPDSDDDPLVELLMRRTKGRRGHEPLFATRRGTRIYADLARHLLREAADLAEREHGITGVRGFHSFRRGFATTLEDREIPENSLKLVLGHVRHTGATARYVRLTRKQIENIRPYIGGIVPRVRREHLGLAA</sequence>
<dbReference type="Pfam" id="PF22022">
    <property type="entry name" value="Phage_int_M"/>
    <property type="match status" value="1"/>
</dbReference>
<evidence type="ECO:0000259" key="7">
    <source>
        <dbReference type="PROSITE" id="PS51900"/>
    </source>
</evidence>
<feature type="domain" description="Core-binding (CB)" evidence="7">
    <location>
        <begin position="60"/>
        <end position="143"/>
    </location>
</feature>
<dbReference type="PROSITE" id="PS51900">
    <property type="entry name" value="CB"/>
    <property type="match status" value="1"/>
</dbReference>
<dbReference type="InterPro" id="IPR050808">
    <property type="entry name" value="Phage_Integrase"/>
</dbReference>
<keyword evidence="3 5" id="KW-0238">DNA-binding</keyword>
<evidence type="ECO:0000256" key="4">
    <source>
        <dbReference type="ARBA" id="ARBA00023172"/>
    </source>
</evidence>
<dbReference type="GO" id="GO:0015074">
    <property type="term" value="P:DNA integration"/>
    <property type="evidence" value="ECO:0007669"/>
    <property type="project" value="UniProtKB-KW"/>
</dbReference>
<accession>A0A6I4WJ67</accession>
<feature type="domain" description="Tyr recombinase" evidence="6">
    <location>
        <begin position="166"/>
        <end position="375"/>
    </location>
</feature>
<dbReference type="InterPro" id="IPR011010">
    <property type="entry name" value="DNA_brk_join_enz"/>
</dbReference>
<dbReference type="PANTHER" id="PTHR30629">
    <property type="entry name" value="PROPHAGE INTEGRASE"/>
    <property type="match status" value="1"/>
</dbReference>
<comment type="caution">
    <text evidence="8">The sequence shown here is derived from an EMBL/GenBank/DDBJ whole genome shotgun (WGS) entry which is preliminary data.</text>
</comment>
<organism evidence="8 9">
    <name type="scientific">Actinomadura rayongensis</name>
    <dbReference type="NCBI Taxonomy" id="1429076"/>
    <lineage>
        <taxon>Bacteria</taxon>
        <taxon>Bacillati</taxon>
        <taxon>Actinomycetota</taxon>
        <taxon>Actinomycetes</taxon>
        <taxon>Streptosporangiales</taxon>
        <taxon>Thermomonosporaceae</taxon>
        <taxon>Actinomadura</taxon>
    </lineage>
</organism>
<comment type="similarity">
    <text evidence="1">Belongs to the 'phage' integrase family.</text>
</comment>
<dbReference type="PROSITE" id="PS51898">
    <property type="entry name" value="TYR_RECOMBINASE"/>
    <property type="match status" value="1"/>
</dbReference>
<dbReference type="PANTHER" id="PTHR30629:SF2">
    <property type="entry name" value="PROPHAGE INTEGRASE INTS-RELATED"/>
    <property type="match status" value="1"/>
</dbReference>
<dbReference type="SUPFAM" id="SSF56349">
    <property type="entry name" value="DNA breaking-rejoining enzymes"/>
    <property type="match status" value="1"/>
</dbReference>
<dbReference type="Gene3D" id="1.10.150.130">
    <property type="match status" value="1"/>
</dbReference>
<evidence type="ECO:0000256" key="5">
    <source>
        <dbReference type="PROSITE-ProRule" id="PRU01248"/>
    </source>
</evidence>
<dbReference type="OrthoDB" id="1822491at2"/>
<keyword evidence="4" id="KW-0233">DNA recombination</keyword>
<dbReference type="InterPro" id="IPR002104">
    <property type="entry name" value="Integrase_catalytic"/>
</dbReference>
<protein>
    <submittedName>
        <fullName evidence="8">Tyrosine-type recombinase/integrase</fullName>
    </submittedName>
</protein>
<evidence type="ECO:0000313" key="8">
    <source>
        <dbReference type="EMBL" id="MXQ67746.1"/>
    </source>
</evidence>
<evidence type="ECO:0000259" key="6">
    <source>
        <dbReference type="PROSITE" id="PS51898"/>
    </source>
</evidence>
<dbReference type="InterPro" id="IPR053876">
    <property type="entry name" value="Phage_int_M"/>
</dbReference>
<dbReference type="GO" id="GO:0006310">
    <property type="term" value="P:DNA recombination"/>
    <property type="evidence" value="ECO:0007669"/>
    <property type="project" value="UniProtKB-KW"/>
</dbReference>
<dbReference type="InterPro" id="IPR013762">
    <property type="entry name" value="Integrase-like_cat_sf"/>
</dbReference>
<dbReference type="EMBL" id="WUTW01000008">
    <property type="protein sequence ID" value="MXQ67746.1"/>
    <property type="molecule type" value="Genomic_DNA"/>
</dbReference>
<dbReference type="InterPro" id="IPR044068">
    <property type="entry name" value="CB"/>
</dbReference>
<dbReference type="Proteomes" id="UP000431901">
    <property type="component" value="Unassembled WGS sequence"/>
</dbReference>
<dbReference type="GO" id="GO:0003677">
    <property type="term" value="F:DNA binding"/>
    <property type="evidence" value="ECO:0007669"/>
    <property type="project" value="UniProtKB-UniRule"/>
</dbReference>
<evidence type="ECO:0000313" key="9">
    <source>
        <dbReference type="Proteomes" id="UP000431901"/>
    </source>
</evidence>
<dbReference type="CDD" id="cd00397">
    <property type="entry name" value="DNA_BRE_C"/>
    <property type="match status" value="1"/>
</dbReference>
<dbReference type="RefSeq" id="WP_161105930.1">
    <property type="nucleotide sequence ID" value="NZ_JBHLYI010000011.1"/>
</dbReference>
<dbReference type="Pfam" id="PF00589">
    <property type="entry name" value="Phage_integrase"/>
    <property type="match status" value="1"/>
</dbReference>
<keyword evidence="2" id="KW-0229">DNA integration</keyword>
<dbReference type="Gene3D" id="1.10.443.10">
    <property type="entry name" value="Intergrase catalytic core"/>
    <property type="match status" value="1"/>
</dbReference>
<evidence type="ECO:0000256" key="2">
    <source>
        <dbReference type="ARBA" id="ARBA00022908"/>
    </source>
</evidence>
<evidence type="ECO:0000256" key="3">
    <source>
        <dbReference type="ARBA" id="ARBA00023125"/>
    </source>
</evidence>
<evidence type="ECO:0000256" key="1">
    <source>
        <dbReference type="ARBA" id="ARBA00008857"/>
    </source>
</evidence>
<dbReference type="InterPro" id="IPR010998">
    <property type="entry name" value="Integrase_recombinase_N"/>
</dbReference>
<name>A0A6I4WJ67_9ACTN</name>
<reference evidence="8 9" key="1">
    <citation type="submission" date="2019-12" db="EMBL/GenBank/DDBJ databases">
        <title>Nocardia macrotermitis sp. nov. and Nocardia aurantia sp. nov., isolated from the gut of the fungus growing-termite Macrotermes natalensis.</title>
        <authorList>
            <person name="Christine B."/>
            <person name="Rene B."/>
        </authorList>
    </citation>
    <scope>NUCLEOTIDE SEQUENCE [LARGE SCALE GENOMIC DNA]</scope>
    <source>
        <strain evidence="8 9">DSM 102126</strain>
    </source>
</reference>